<gene>
    <name evidence="2" type="ORF">A6V39_04055</name>
</gene>
<protein>
    <submittedName>
        <fullName evidence="2">Uncharacterized protein</fullName>
    </submittedName>
</protein>
<dbReference type="STRING" id="432608.A6V39_04055"/>
<reference evidence="3" key="1">
    <citation type="submission" date="2016-04" db="EMBL/GenBank/DDBJ databases">
        <authorList>
            <person name="Quiroz-Castaneda R.E."/>
            <person name="Martinez-Ocampo F."/>
        </authorList>
    </citation>
    <scope>NUCLEOTIDE SEQUENCE [LARGE SCALE GENOMIC DNA]</scope>
    <source>
        <strain evidence="3">INIFAP01</strain>
    </source>
</reference>
<feature type="compositionally biased region" description="Basic residues" evidence="1">
    <location>
        <begin position="199"/>
        <end position="209"/>
    </location>
</feature>
<accession>A0A1A9QBV9</accession>
<sequence>MALPTKACILGGVGCIASATIGLSQARSSLSVREKLGIEGYILISSKDKVATEAWKNRATLYKREPRTLMLRGLRDEDVLSDGNKLKEECSKYTDKDVPTNLIGEDGYEKITKLCTVNIKEYIQSHLNETNGEKIIGKDDQHDWKEVFDKHKEEITKVIKEIKDDNFKDKLFKFCEEVFSLQKSNSNKDKEYQANQWCVKRKEKPKPSGKRTDQQEEN</sequence>
<evidence type="ECO:0000256" key="1">
    <source>
        <dbReference type="SAM" id="MobiDB-lite"/>
    </source>
</evidence>
<dbReference type="RefSeq" id="WP_187150449.1">
    <property type="nucleotide sequence ID" value="NZ_LWUJ01000012.1"/>
</dbReference>
<evidence type="ECO:0000313" key="2">
    <source>
        <dbReference type="EMBL" id="OAL10062.1"/>
    </source>
</evidence>
<comment type="caution">
    <text evidence="2">The sequence shown here is derived from an EMBL/GenBank/DDBJ whole genome shotgun (WGS) entry which is preliminary data.</text>
</comment>
<proteinExistence type="predicted"/>
<keyword evidence="3" id="KW-1185">Reference proteome</keyword>
<dbReference type="AlphaFoldDB" id="A0A1A9QBV9"/>
<dbReference type="Proteomes" id="UP000077623">
    <property type="component" value="Unassembled WGS sequence"/>
</dbReference>
<feature type="region of interest" description="Disordered" evidence="1">
    <location>
        <begin position="185"/>
        <end position="218"/>
    </location>
</feature>
<evidence type="ECO:0000313" key="3">
    <source>
        <dbReference type="Proteomes" id="UP000077623"/>
    </source>
</evidence>
<organism evidence="2 3">
    <name type="scientific">Candidatus Mycoplasma haematobovis</name>
    <dbReference type="NCBI Taxonomy" id="432608"/>
    <lineage>
        <taxon>Bacteria</taxon>
        <taxon>Bacillati</taxon>
        <taxon>Mycoplasmatota</taxon>
        <taxon>Mollicutes</taxon>
        <taxon>Mycoplasmataceae</taxon>
        <taxon>Mycoplasma</taxon>
    </lineage>
</organism>
<dbReference type="EMBL" id="LWUJ01000012">
    <property type="protein sequence ID" value="OAL10062.1"/>
    <property type="molecule type" value="Genomic_DNA"/>
</dbReference>
<name>A0A1A9QBV9_9MOLU</name>